<evidence type="ECO:0000256" key="2">
    <source>
        <dbReference type="ARBA" id="ARBA00022723"/>
    </source>
</evidence>
<dbReference type="GO" id="GO:0046872">
    <property type="term" value="F:metal ion binding"/>
    <property type="evidence" value="ECO:0007669"/>
    <property type="project" value="UniProtKB-KW"/>
</dbReference>
<evidence type="ECO:0000256" key="3">
    <source>
        <dbReference type="ARBA" id="ARBA00022801"/>
    </source>
</evidence>
<proteinExistence type="inferred from homology"/>
<evidence type="ECO:0000256" key="6">
    <source>
        <dbReference type="RuleBase" id="RU003983"/>
    </source>
</evidence>
<evidence type="ECO:0000256" key="4">
    <source>
        <dbReference type="ARBA" id="ARBA00022833"/>
    </source>
</evidence>
<dbReference type="AlphaFoldDB" id="A0A157RFT1"/>
<dbReference type="Gene3D" id="3.30.2010.10">
    <property type="entry name" value="Metalloproteases ('zincins'), catalytic domain"/>
    <property type="match status" value="1"/>
</dbReference>
<dbReference type="EC" id="3.4.24.-" evidence="9"/>
<keyword evidence="1 6" id="KW-0645">Protease</keyword>
<dbReference type="GO" id="GO:0016020">
    <property type="term" value="C:membrane"/>
    <property type="evidence" value="ECO:0007669"/>
    <property type="project" value="TreeGrafter"/>
</dbReference>
<comment type="cofactor">
    <cofactor evidence="6">
        <name>Zn(2+)</name>
        <dbReference type="ChEBI" id="CHEBI:29105"/>
    </cofactor>
    <text evidence="6">Binds 1 zinc ion per subunit.</text>
</comment>
<evidence type="ECO:0000259" key="8">
    <source>
        <dbReference type="Pfam" id="PF01435"/>
    </source>
</evidence>
<name>A0A157RFT1_9BORD</name>
<dbReference type="PANTHER" id="PTHR22726:SF1">
    <property type="entry name" value="METALLOENDOPEPTIDASE OMA1, MITOCHONDRIAL"/>
    <property type="match status" value="1"/>
</dbReference>
<protein>
    <submittedName>
        <fullName evidence="9">M48-family peptidase</fullName>
        <ecNumber evidence="9">3.4.24.-</ecNumber>
    </submittedName>
</protein>
<keyword evidence="4 6" id="KW-0862">Zinc</keyword>
<dbReference type="GO" id="GO:0051603">
    <property type="term" value="P:proteolysis involved in protein catabolic process"/>
    <property type="evidence" value="ECO:0007669"/>
    <property type="project" value="TreeGrafter"/>
</dbReference>
<dbReference type="EMBL" id="FKBS01000029">
    <property type="protein sequence ID" value="SAI56764.1"/>
    <property type="molecule type" value="Genomic_DNA"/>
</dbReference>
<evidence type="ECO:0000256" key="7">
    <source>
        <dbReference type="SAM" id="SignalP"/>
    </source>
</evidence>
<evidence type="ECO:0000313" key="10">
    <source>
        <dbReference type="Proteomes" id="UP000077037"/>
    </source>
</evidence>
<keyword evidence="2" id="KW-0479">Metal-binding</keyword>
<dbReference type="CDD" id="cd07331">
    <property type="entry name" value="M48C_Oma1_like"/>
    <property type="match status" value="1"/>
</dbReference>
<dbReference type="PANTHER" id="PTHR22726">
    <property type="entry name" value="METALLOENDOPEPTIDASE OMA1"/>
    <property type="match status" value="1"/>
</dbReference>
<evidence type="ECO:0000256" key="5">
    <source>
        <dbReference type="ARBA" id="ARBA00023049"/>
    </source>
</evidence>
<dbReference type="InterPro" id="IPR001915">
    <property type="entry name" value="Peptidase_M48"/>
</dbReference>
<gene>
    <name evidence="9" type="primary">yggG_3</name>
    <name evidence="9" type="ORF">SAMEA1982600_04813</name>
</gene>
<keyword evidence="5 6" id="KW-0482">Metalloprotease</keyword>
<organism evidence="9 10">
    <name type="scientific">Bordetella ansorpii</name>
    <dbReference type="NCBI Taxonomy" id="288768"/>
    <lineage>
        <taxon>Bacteria</taxon>
        <taxon>Pseudomonadati</taxon>
        <taxon>Pseudomonadota</taxon>
        <taxon>Betaproteobacteria</taxon>
        <taxon>Burkholderiales</taxon>
        <taxon>Alcaligenaceae</taxon>
        <taxon>Bordetella</taxon>
    </lineage>
</organism>
<dbReference type="Pfam" id="PF01435">
    <property type="entry name" value="Peptidase_M48"/>
    <property type="match status" value="1"/>
</dbReference>
<sequence length="285" mass="30612">MVSMMMIRSPWARRAAQAAAAATLAVLAGCASVNTTQSGAVGVERTQYMSSLVPEQQLNQEASQQYSEIVQQARTKGLLDRDAAQLNRVRGISQRLIAQVGTFRPDAAKWAWEVHVLSTDDINAWCMPGGKIAVYTGLLDKIKPTDAELAAVLGHEIAHALREHARERVSQQMATNIGLQVLSIATGSSTASDLGGQLTNVMFTLPNSRTHETEADRMGVELAARAGYDPRAAVTLWQKMGAASGGQSQPEFLSTHPSASTRITELQATAQQVMPLYEQAGKAAR</sequence>
<keyword evidence="3 6" id="KW-0378">Hydrolase</keyword>
<dbReference type="GO" id="GO:0004222">
    <property type="term" value="F:metalloendopeptidase activity"/>
    <property type="evidence" value="ECO:0007669"/>
    <property type="project" value="InterPro"/>
</dbReference>
<keyword evidence="7" id="KW-0732">Signal</keyword>
<reference evidence="9 10" key="1">
    <citation type="submission" date="2016-03" db="EMBL/GenBank/DDBJ databases">
        <authorList>
            <consortium name="Pathogen Informatics"/>
        </authorList>
    </citation>
    <scope>NUCLEOTIDE SEQUENCE [LARGE SCALE GENOMIC DNA]</scope>
    <source>
        <strain evidence="9 10">NCTC13364</strain>
    </source>
</reference>
<comment type="similarity">
    <text evidence="6">Belongs to the peptidase M48 family.</text>
</comment>
<evidence type="ECO:0000313" key="9">
    <source>
        <dbReference type="EMBL" id="SAI56764.1"/>
    </source>
</evidence>
<accession>A0A157RFT1</accession>
<feature type="chain" id="PRO_5007615624" evidence="7">
    <location>
        <begin position="29"/>
        <end position="285"/>
    </location>
</feature>
<feature type="signal peptide" evidence="7">
    <location>
        <begin position="1"/>
        <end position="28"/>
    </location>
</feature>
<feature type="domain" description="Peptidase M48" evidence="8">
    <location>
        <begin position="88"/>
        <end position="269"/>
    </location>
</feature>
<dbReference type="InterPro" id="IPR051156">
    <property type="entry name" value="Mito/Outer_Membr_Metalloprot"/>
</dbReference>
<evidence type="ECO:0000256" key="1">
    <source>
        <dbReference type="ARBA" id="ARBA00022670"/>
    </source>
</evidence>
<dbReference type="Proteomes" id="UP000077037">
    <property type="component" value="Unassembled WGS sequence"/>
</dbReference>